<proteinExistence type="inferred from homology"/>
<feature type="compositionally biased region" description="Low complexity" evidence="3">
    <location>
        <begin position="420"/>
        <end position="431"/>
    </location>
</feature>
<dbReference type="AlphaFoldDB" id="A0A8B7PML9"/>
<keyword evidence="2" id="KW-0175">Coiled coil</keyword>
<dbReference type="Pfam" id="PF09728">
    <property type="entry name" value="Taxilin"/>
    <property type="match status" value="1"/>
</dbReference>
<evidence type="ECO:0000256" key="2">
    <source>
        <dbReference type="SAM" id="Coils"/>
    </source>
</evidence>
<feature type="compositionally biased region" description="Polar residues" evidence="3">
    <location>
        <begin position="395"/>
        <end position="404"/>
    </location>
</feature>
<evidence type="ECO:0000313" key="4">
    <source>
        <dbReference type="Proteomes" id="UP000694843"/>
    </source>
</evidence>
<dbReference type="PANTHER" id="PTHR16127">
    <property type="entry name" value="TAXILIN"/>
    <property type="match status" value="1"/>
</dbReference>
<feature type="coiled-coil region" evidence="2">
    <location>
        <begin position="260"/>
        <end position="336"/>
    </location>
</feature>
<gene>
    <name evidence="5" type="primary">LOC108682717</name>
</gene>
<protein>
    <submittedName>
        <fullName evidence="5">Beta-taxilin</fullName>
    </submittedName>
</protein>
<dbReference type="RefSeq" id="XP_018027439.1">
    <property type="nucleotide sequence ID" value="XM_018171950.1"/>
</dbReference>
<dbReference type="OMA" id="RMATIEI"/>
<accession>A0A8B7PML9</accession>
<evidence type="ECO:0000313" key="5">
    <source>
        <dbReference type="RefSeq" id="XP_018027439.1"/>
    </source>
</evidence>
<name>A0A8B7PML9_HYAAZ</name>
<feature type="compositionally biased region" description="Polar residues" evidence="3">
    <location>
        <begin position="368"/>
        <end position="386"/>
    </location>
</feature>
<sequence>MAGNNKKTSKSSKPKGIKGGGDGGADAAINAIKSLPAEQQTAAFESKLVEIMSQHEQLKSSLSAAVSRYEAAEKSNSQLNADYTKATLSKGQLESLCRELQKQNKLIKEENLARVREEEEKRRELSARLNTTLADITGLLEQNKEKNTELRQDNQNMAMRLNDLVTQYSERQENIDKILHQRDLQLQLAEAKLAKAAIESSEEREIFLRDKKKMLEELQLYQEKLTRMATIEITLRQQLTSYSDQYAKFEKTAQTSNTIINKFKKEMDLMGKKMKKLEKETLSWQTKCAQSNSALLDALTERAQFLAKIERLTKQNEKLQQLARGLQAQLVEERKANRKGGDGSEDIAAAGTLSEKVEQVISEAFSPTEETGNSAPTTGSDTTPNSIPAADASADQVTDNSQSDVHADSSEVKPRHSHSSGESESAEFDSSAATVELSEIASQLTEVSSQLAALTGKRHTVTNDPGANSEETCAEVTEAEPVEAALSSGVSSAVGIENCGSVSPSKSNSSVTNETIGDNDLIATGGAVASCHVVGNDDARVLENLVSSINLGQEPPVQVTEL</sequence>
<feature type="region of interest" description="Disordered" evidence="3">
    <location>
        <begin position="365"/>
        <end position="431"/>
    </location>
</feature>
<organism evidence="4 5">
    <name type="scientific">Hyalella azteca</name>
    <name type="common">Amphipod</name>
    <dbReference type="NCBI Taxonomy" id="294128"/>
    <lineage>
        <taxon>Eukaryota</taxon>
        <taxon>Metazoa</taxon>
        <taxon>Ecdysozoa</taxon>
        <taxon>Arthropoda</taxon>
        <taxon>Crustacea</taxon>
        <taxon>Multicrustacea</taxon>
        <taxon>Malacostraca</taxon>
        <taxon>Eumalacostraca</taxon>
        <taxon>Peracarida</taxon>
        <taxon>Amphipoda</taxon>
        <taxon>Senticaudata</taxon>
        <taxon>Talitrida</taxon>
        <taxon>Talitroidea</taxon>
        <taxon>Hyalellidae</taxon>
        <taxon>Hyalella</taxon>
    </lineage>
</organism>
<dbReference type="Proteomes" id="UP000694843">
    <property type="component" value="Unplaced"/>
</dbReference>
<evidence type="ECO:0000256" key="1">
    <source>
        <dbReference type="ARBA" id="ARBA00009550"/>
    </source>
</evidence>
<keyword evidence="4" id="KW-1185">Reference proteome</keyword>
<feature type="compositionally biased region" description="Basic residues" evidence="3">
    <location>
        <begin position="7"/>
        <end position="16"/>
    </location>
</feature>
<dbReference type="InterPro" id="IPR026183">
    <property type="entry name" value="Taxilin_fam"/>
</dbReference>
<feature type="region of interest" description="Disordered" evidence="3">
    <location>
        <begin position="1"/>
        <end position="27"/>
    </location>
</feature>
<comment type="similarity">
    <text evidence="1">Belongs to the taxilin family.</text>
</comment>
<dbReference type="GO" id="GO:0019905">
    <property type="term" value="F:syntaxin binding"/>
    <property type="evidence" value="ECO:0007669"/>
    <property type="project" value="InterPro"/>
</dbReference>
<dbReference type="OrthoDB" id="425555at2759"/>
<reference evidence="5" key="1">
    <citation type="submission" date="2025-08" db="UniProtKB">
        <authorList>
            <consortium name="RefSeq"/>
        </authorList>
    </citation>
    <scope>IDENTIFICATION</scope>
    <source>
        <tissue evidence="5">Whole organism</tissue>
    </source>
</reference>
<feature type="coiled-coil region" evidence="2">
    <location>
        <begin position="90"/>
        <end position="160"/>
    </location>
</feature>
<feature type="compositionally biased region" description="Basic and acidic residues" evidence="3">
    <location>
        <begin position="405"/>
        <end position="414"/>
    </location>
</feature>
<dbReference type="GeneID" id="108682717"/>
<dbReference type="PANTHER" id="PTHR16127:SF13">
    <property type="entry name" value="GH01188P"/>
    <property type="match status" value="1"/>
</dbReference>
<dbReference type="KEGG" id="hazt:108682717"/>
<evidence type="ECO:0000256" key="3">
    <source>
        <dbReference type="SAM" id="MobiDB-lite"/>
    </source>
</evidence>